<name>A0A347ZRX1_9CHLR</name>
<dbReference type="InterPro" id="IPR010093">
    <property type="entry name" value="SinI_DNA-bd"/>
</dbReference>
<accession>A0A347ZRX1</accession>
<sequence length="74" mass="8490">MEEKIIQVNGEVKLLRAAEVAQILNVSRAFAYRLMQQGKIRTVAIAKSRRVRPIDLQDFINQNLSPVCDYSLMK</sequence>
<dbReference type="Pfam" id="PF12728">
    <property type="entry name" value="HTH_17"/>
    <property type="match status" value="1"/>
</dbReference>
<proteinExistence type="predicted"/>
<reference evidence="2 3" key="1">
    <citation type="submission" date="2018-08" db="EMBL/GenBank/DDBJ databases">
        <title>Genomic Encyclopedia of Type Strains, Phase IV (KMG-IV): sequencing the most valuable type-strain genomes for metagenomic binning, comparative biology and taxonomic classification.</title>
        <authorList>
            <person name="Goeker M."/>
        </authorList>
    </citation>
    <scope>NUCLEOTIDE SEQUENCE [LARGE SCALE GENOMIC DNA]</scope>
    <source>
        <strain evidence="2 3">DSM 23923</strain>
    </source>
</reference>
<dbReference type="AlphaFoldDB" id="A0A347ZRX1"/>
<keyword evidence="3" id="KW-1185">Reference proteome</keyword>
<evidence type="ECO:0000313" key="3">
    <source>
        <dbReference type="Proteomes" id="UP000256388"/>
    </source>
</evidence>
<dbReference type="NCBIfam" id="TIGR01764">
    <property type="entry name" value="excise"/>
    <property type="match status" value="1"/>
</dbReference>
<protein>
    <submittedName>
        <fullName evidence="2">Excisionase family DNA binding protein</fullName>
    </submittedName>
</protein>
<dbReference type="InterPro" id="IPR041657">
    <property type="entry name" value="HTH_17"/>
</dbReference>
<organism evidence="2 3">
    <name type="scientific">Pelolinea submarina</name>
    <dbReference type="NCBI Taxonomy" id="913107"/>
    <lineage>
        <taxon>Bacteria</taxon>
        <taxon>Bacillati</taxon>
        <taxon>Chloroflexota</taxon>
        <taxon>Anaerolineae</taxon>
        <taxon>Anaerolineales</taxon>
        <taxon>Anaerolineaceae</taxon>
        <taxon>Pelolinea</taxon>
    </lineage>
</organism>
<dbReference type="RefSeq" id="WP_116224516.1">
    <property type="nucleotide sequence ID" value="NZ_AP018437.1"/>
</dbReference>
<comment type="caution">
    <text evidence="2">The sequence shown here is derived from an EMBL/GenBank/DDBJ whole genome shotgun (WGS) entry which is preliminary data.</text>
</comment>
<gene>
    <name evidence="2" type="ORF">DFR64_1271</name>
</gene>
<evidence type="ECO:0000313" key="2">
    <source>
        <dbReference type="EMBL" id="REG11390.1"/>
    </source>
</evidence>
<dbReference type="OrthoDB" id="597977at2"/>
<feature type="domain" description="Helix-turn-helix" evidence="1">
    <location>
        <begin position="14"/>
        <end position="63"/>
    </location>
</feature>
<dbReference type="GO" id="GO:0003677">
    <property type="term" value="F:DNA binding"/>
    <property type="evidence" value="ECO:0007669"/>
    <property type="project" value="InterPro"/>
</dbReference>
<dbReference type="Proteomes" id="UP000256388">
    <property type="component" value="Unassembled WGS sequence"/>
</dbReference>
<dbReference type="EMBL" id="QUMS01000001">
    <property type="protein sequence ID" value="REG11390.1"/>
    <property type="molecule type" value="Genomic_DNA"/>
</dbReference>
<evidence type="ECO:0000259" key="1">
    <source>
        <dbReference type="Pfam" id="PF12728"/>
    </source>
</evidence>